<dbReference type="Gene3D" id="3.30.160.670">
    <property type="match status" value="1"/>
</dbReference>
<dbReference type="EMBL" id="OX458332">
    <property type="protein sequence ID" value="CAI8763993.1"/>
    <property type="molecule type" value="Genomic_DNA"/>
</dbReference>
<sequence length="174" mass="19074">MNIRGTLLGAVLAMTAACADLDIKVHTDYDPAADFSKYKTYSWIKTPQTGNPLMEERMVQTVDAQLSAKGWRKIAAGPSDVALGVQVTAQEQERVDTFYSGWGGYGHMGMAQSEVIKYTVGTIIVDMFDTRTKQPIWRGTATDTVSDDPQENTALMQEAMEKLFKGFPPKPAGS</sequence>
<dbReference type="Proteomes" id="UP001158598">
    <property type="component" value="Chromosome"/>
</dbReference>
<dbReference type="InterPro" id="IPR025411">
    <property type="entry name" value="DUF4136"/>
</dbReference>
<feature type="domain" description="DUF4136" evidence="1">
    <location>
        <begin position="25"/>
        <end position="169"/>
    </location>
</feature>
<evidence type="ECO:0000313" key="3">
    <source>
        <dbReference type="Proteomes" id="UP001158598"/>
    </source>
</evidence>
<evidence type="ECO:0000313" key="2">
    <source>
        <dbReference type="EMBL" id="CAI8763993.1"/>
    </source>
</evidence>
<reference evidence="2" key="1">
    <citation type="submission" date="2023-03" db="EMBL/GenBank/DDBJ databases">
        <authorList>
            <person name="Pearce D."/>
        </authorList>
    </citation>
    <scope>NUCLEOTIDE SEQUENCE</scope>
    <source>
        <strain evidence="2">Mc</strain>
    </source>
</reference>
<name>A0AA35UCR6_METCP</name>
<dbReference type="PROSITE" id="PS51257">
    <property type="entry name" value="PROKAR_LIPOPROTEIN"/>
    <property type="match status" value="1"/>
</dbReference>
<proteinExistence type="predicted"/>
<protein>
    <submittedName>
        <fullName evidence="2">DUF4136 domain-containing protein</fullName>
    </submittedName>
</protein>
<accession>A0AA35UCR6</accession>
<dbReference type="Pfam" id="PF13590">
    <property type="entry name" value="DUF4136"/>
    <property type="match status" value="1"/>
</dbReference>
<evidence type="ECO:0000259" key="1">
    <source>
        <dbReference type="Pfam" id="PF13590"/>
    </source>
</evidence>
<dbReference type="AlphaFoldDB" id="A0AA35UCR6"/>
<dbReference type="RefSeq" id="WP_282213570.1">
    <property type="nucleotide sequence ID" value="NZ_OX458332.1"/>
</dbReference>
<organism evidence="2 3">
    <name type="scientific">Methylococcus capsulatus</name>
    <dbReference type="NCBI Taxonomy" id="414"/>
    <lineage>
        <taxon>Bacteria</taxon>
        <taxon>Pseudomonadati</taxon>
        <taxon>Pseudomonadota</taxon>
        <taxon>Gammaproteobacteria</taxon>
        <taxon>Methylococcales</taxon>
        <taxon>Methylococcaceae</taxon>
        <taxon>Methylococcus</taxon>
    </lineage>
</organism>
<gene>
    <name evidence="2" type="ORF">MCNOR_0892</name>
</gene>